<protein>
    <submittedName>
        <fullName evidence="1">Uncharacterized protein</fullName>
    </submittedName>
</protein>
<gene>
    <name evidence="1" type="ORF">CCYN2B_290017</name>
</gene>
<organism evidence="1 2">
    <name type="scientific">Capnocytophaga cynodegmi</name>
    <dbReference type="NCBI Taxonomy" id="28189"/>
    <lineage>
        <taxon>Bacteria</taxon>
        <taxon>Pseudomonadati</taxon>
        <taxon>Bacteroidota</taxon>
        <taxon>Flavobacteriia</taxon>
        <taxon>Flavobacteriales</taxon>
        <taxon>Flavobacteriaceae</taxon>
        <taxon>Capnocytophaga</taxon>
    </lineage>
</organism>
<reference evidence="2" key="1">
    <citation type="submission" date="2015-01" db="EMBL/GenBank/DDBJ databases">
        <authorList>
            <person name="MANFREDI Pablo"/>
        </authorList>
    </citation>
    <scope>NUCLEOTIDE SEQUENCE [LARGE SCALE GENOMIC DNA]</scope>
    <source>
        <strain evidence="2">Ccyn2B</strain>
    </source>
</reference>
<dbReference type="RefSeq" id="WP_041992135.1">
    <property type="nucleotide sequence ID" value="NZ_CDOD01000022.1"/>
</dbReference>
<dbReference type="EMBL" id="CDOD01000022">
    <property type="protein sequence ID" value="CEN35795.1"/>
    <property type="molecule type" value="Genomic_DNA"/>
</dbReference>
<keyword evidence="2" id="KW-1185">Reference proteome</keyword>
<dbReference type="Proteomes" id="UP000038055">
    <property type="component" value="Unassembled WGS sequence"/>
</dbReference>
<evidence type="ECO:0000313" key="2">
    <source>
        <dbReference type="Proteomes" id="UP000038055"/>
    </source>
</evidence>
<dbReference type="AlphaFoldDB" id="A0A0B7H901"/>
<evidence type="ECO:0000313" key="1">
    <source>
        <dbReference type="EMBL" id="CEN35795.1"/>
    </source>
</evidence>
<sequence>MKNTEKLLKKELDKKWLSIVIILFLNTFLYGQSNCTFINVIDDTTHGHSYEKYNETLDMQRVLNEEKSGFLGFIGLNYKRLCITFTSIIKNKDNSNIYEVEGFSTVMNKNKRNFRGTFTLISHYRLLEPSLDPLKEGDNEGFSTFSYILKEDEKLSATGVFEGEMLVLWYKDKGKQPDYSSLFDFGDPAGNYKFLGTWTSYRTKKSSVASWGKERIPCSDNFDIGASEFSPNPRYYKYGWEEFKHKYDK</sequence>
<name>A0A0B7H901_9FLAO</name>
<proteinExistence type="predicted"/>
<accession>A0A0B7H901</accession>